<dbReference type="SFLD" id="SFLDS00003">
    <property type="entry name" value="Haloacid_Dehalogenase"/>
    <property type="match status" value="1"/>
</dbReference>
<dbReference type="Proteomes" id="UP001470288">
    <property type="component" value="Unassembled WGS sequence"/>
</dbReference>
<organism evidence="1 2">
    <name type="scientific">Hominiventricola aquisgranensis</name>
    <dbReference type="NCBI Taxonomy" id="3133164"/>
    <lineage>
        <taxon>Bacteria</taxon>
        <taxon>Bacillati</taxon>
        <taxon>Bacillota</taxon>
        <taxon>Clostridia</taxon>
        <taxon>Lachnospirales</taxon>
        <taxon>Lachnospiraceae</taxon>
        <taxon>Hominiventricola</taxon>
    </lineage>
</organism>
<keyword evidence="2" id="KW-1185">Reference proteome</keyword>
<protein>
    <submittedName>
        <fullName evidence="1">HAD family phosphatase</fullName>
    </submittedName>
</protein>
<dbReference type="PANTHER" id="PTHR18901">
    <property type="entry name" value="2-DEOXYGLUCOSE-6-PHOSPHATE PHOSPHATASE 2"/>
    <property type="match status" value="1"/>
</dbReference>
<dbReference type="PRINTS" id="PR00413">
    <property type="entry name" value="HADHALOGNASE"/>
</dbReference>
<dbReference type="InterPro" id="IPR036412">
    <property type="entry name" value="HAD-like_sf"/>
</dbReference>
<dbReference type="Pfam" id="PF13419">
    <property type="entry name" value="HAD_2"/>
    <property type="match status" value="1"/>
</dbReference>
<dbReference type="Gene3D" id="1.10.150.240">
    <property type="entry name" value="Putative phosphatase, domain 2"/>
    <property type="match status" value="1"/>
</dbReference>
<sequence length="229" mass="26097">MNKKYAIFDMDGTLVDSMGYWKRLAGEYLETHGVLNPPKDILEKIKPMTMTESAALFIHEFGLQGTPEQVADDMNAMMDEHYRSDIPLKAGVKEYLTRLRDRGVRMCVASATAELLMEACLSRLGVREDFEFLLSCETVGAGKRQPDVYLESIRRMGAEPSETAVYEDALYAAQTAKEAGFYVVGVYDGSVTYCHEPDDQEERDRMWNECWEQLKQLTDESILDWKTAE</sequence>
<dbReference type="RefSeq" id="WP_349143672.1">
    <property type="nucleotide sequence ID" value="NZ_JBBMFC010000003.1"/>
</dbReference>
<dbReference type="CDD" id="cd07505">
    <property type="entry name" value="HAD_BPGM-like"/>
    <property type="match status" value="1"/>
</dbReference>
<accession>A0ABV1HXK5</accession>
<dbReference type="NCBIfam" id="TIGR01509">
    <property type="entry name" value="HAD-SF-IA-v3"/>
    <property type="match status" value="1"/>
</dbReference>
<dbReference type="Gene3D" id="3.40.50.1000">
    <property type="entry name" value="HAD superfamily/HAD-like"/>
    <property type="match status" value="1"/>
</dbReference>
<dbReference type="SUPFAM" id="SSF56784">
    <property type="entry name" value="HAD-like"/>
    <property type="match status" value="1"/>
</dbReference>
<evidence type="ECO:0000313" key="1">
    <source>
        <dbReference type="EMBL" id="MEQ2577666.1"/>
    </source>
</evidence>
<dbReference type="SFLD" id="SFLDG01129">
    <property type="entry name" value="C1.5:_HAD__Beta-PGM__Phosphata"/>
    <property type="match status" value="1"/>
</dbReference>
<dbReference type="InterPro" id="IPR023214">
    <property type="entry name" value="HAD_sf"/>
</dbReference>
<reference evidence="1 2" key="1">
    <citation type="submission" date="2024-03" db="EMBL/GenBank/DDBJ databases">
        <title>Human intestinal bacterial collection.</title>
        <authorList>
            <person name="Pauvert C."/>
            <person name="Hitch T.C.A."/>
            <person name="Clavel T."/>
        </authorList>
    </citation>
    <scope>NUCLEOTIDE SEQUENCE [LARGE SCALE GENOMIC DNA]</scope>
    <source>
        <strain evidence="1 2">CLA-AA-H78B</strain>
    </source>
</reference>
<dbReference type="EMBL" id="JBBMFC010000003">
    <property type="protein sequence ID" value="MEQ2577666.1"/>
    <property type="molecule type" value="Genomic_DNA"/>
</dbReference>
<gene>
    <name evidence="1" type="ORF">WMO62_02265</name>
</gene>
<dbReference type="InterPro" id="IPR041492">
    <property type="entry name" value="HAD_2"/>
</dbReference>
<dbReference type="InterPro" id="IPR006439">
    <property type="entry name" value="HAD-SF_hydro_IA"/>
</dbReference>
<comment type="caution">
    <text evidence="1">The sequence shown here is derived from an EMBL/GenBank/DDBJ whole genome shotgun (WGS) entry which is preliminary data.</text>
</comment>
<proteinExistence type="predicted"/>
<evidence type="ECO:0000313" key="2">
    <source>
        <dbReference type="Proteomes" id="UP001470288"/>
    </source>
</evidence>
<dbReference type="InterPro" id="IPR023198">
    <property type="entry name" value="PGP-like_dom2"/>
</dbReference>
<name>A0ABV1HXK5_9FIRM</name>
<dbReference type="PANTHER" id="PTHR18901:SF38">
    <property type="entry name" value="PSEUDOURIDINE-5'-PHOSPHATASE"/>
    <property type="match status" value="1"/>
</dbReference>